<evidence type="ECO:0000256" key="5">
    <source>
        <dbReference type="ARBA" id="ARBA00023014"/>
    </source>
</evidence>
<gene>
    <name evidence="6" type="ORF">KGQ19_09635</name>
</gene>
<accession>A0ABS5KM49</accession>
<evidence type="ECO:0000313" key="6">
    <source>
        <dbReference type="EMBL" id="MBS2547132.1"/>
    </source>
</evidence>
<keyword evidence="5" id="KW-0411">Iron-sulfur</keyword>
<proteinExistence type="predicted"/>
<name>A0ABS5KM49_9ACTN</name>
<keyword evidence="3" id="KW-0560">Oxidoreductase</keyword>
<protein>
    <submittedName>
        <fullName evidence="6">FAD-dependent oxidoreductase</fullName>
    </submittedName>
</protein>
<keyword evidence="2" id="KW-0479">Metal-binding</keyword>
<evidence type="ECO:0000256" key="3">
    <source>
        <dbReference type="ARBA" id="ARBA00023002"/>
    </source>
</evidence>
<dbReference type="RefSeq" id="WP_212008733.1">
    <property type="nucleotide sequence ID" value="NZ_JAAFYZ010000023.1"/>
</dbReference>
<dbReference type="PANTHER" id="PTHR43498">
    <property type="entry name" value="FERREDOXIN:COB-COM HETERODISULFIDE REDUCTASE SUBUNIT A"/>
    <property type="match status" value="1"/>
</dbReference>
<sequence length="752" mass="81289">MRSENVRHDITVVGGGLAGTCAAIAAARLGASVALVTNRPVLGGNSSSEVRVWVVGATGHGKNHFAREGGIMGELFVENQYRNIDGNPYIWDALLLDLVRAEPGISLYLNTDAREVEAGACGASGDGPERRISALTGWTMGSERLIRFESDVFLDCTGDGLVGFLAGAKHRIGREARAEYGEDWAPEVADDVTLGSTLLFYTKDAGHPVAYVPPSFAKDISKTSIPERRIIKAGDNGCAYWWIEFGGELDTVHDNEEIRDELWSVVYGIWDHIKNSGKFDAETMTLEWVGSIPGKREYRRFLGDHVLTQGDILGQTEFDDRVAFGGWSIDLHPARGMYAAEDGAKQRFADGVYHIPYRSLYSANVSNLLFAGRDISASHVAFGSTRVMATCATLGQAAGTAAALCAAGSVSPSGLDVAALQRTLLREDASVVGIALEDPDDHAARGTVTASSTLTRLASGTPGSPAPTASWPLAADAGIVLPVDPALDELSLLVDATQDTELIVELHDPELGQNYVPRKLLDTVRLAVPAGAEQWVKTGLSWSPTSPRNAFLVVKANPDVSLRVAEQGVPGVLCLSRIPLRPKDEAPQLLREWTDTDLRHRVFSFDAGSTAAFAPAKSVDGYARPFGGPHMWVGEPDCSQRLHPQWLQVAWPEPVPVARIEVVLDDDVDEDLINLHHHRTPEPVMPTLVRDYRVELRTPAGEWESVARVTANRRRRNVHVLQAPGRTTSAVRIVVESTNGAPSAHVVAVRVY</sequence>
<dbReference type="Gene3D" id="2.60.120.260">
    <property type="entry name" value="Galactose-binding domain-like"/>
    <property type="match status" value="1"/>
</dbReference>
<dbReference type="PANTHER" id="PTHR43498:SF1">
    <property type="entry name" value="COB--COM HETERODISULFIDE REDUCTASE IRON-SULFUR SUBUNIT A"/>
    <property type="match status" value="1"/>
</dbReference>
<evidence type="ECO:0000256" key="1">
    <source>
        <dbReference type="ARBA" id="ARBA00022485"/>
    </source>
</evidence>
<dbReference type="Gene3D" id="3.50.50.60">
    <property type="entry name" value="FAD/NAD(P)-binding domain"/>
    <property type="match status" value="1"/>
</dbReference>
<dbReference type="InterPro" id="IPR036188">
    <property type="entry name" value="FAD/NAD-bd_sf"/>
</dbReference>
<organism evidence="6 7">
    <name type="scientific">Catenulispora pinistramenti</name>
    <dbReference type="NCBI Taxonomy" id="2705254"/>
    <lineage>
        <taxon>Bacteria</taxon>
        <taxon>Bacillati</taxon>
        <taxon>Actinomycetota</taxon>
        <taxon>Actinomycetes</taxon>
        <taxon>Catenulisporales</taxon>
        <taxon>Catenulisporaceae</taxon>
        <taxon>Catenulispora</taxon>
    </lineage>
</organism>
<keyword evidence="7" id="KW-1185">Reference proteome</keyword>
<keyword evidence="4" id="KW-0408">Iron</keyword>
<comment type="caution">
    <text evidence="6">The sequence shown here is derived from an EMBL/GenBank/DDBJ whole genome shotgun (WGS) entry which is preliminary data.</text>
</comment>
<evidence type="ECO:0000256" key="2">
    <source>
        <dbReference type="ARBA" id="ARBA00022723"/>
    </source>
</evidence>
<evidence type="ECO:0000313" key="7">
    <source>
        <dbReference type="Proteomes" id="UP000730482"/>
    </source>
</evidence>
<reference evidence="6 7" key="1">
    <citation type="submission" date="2020-02" db="EMBL/GenBank/DDBJ databases">
        <title>Acidophilic actinobacteria isolated from forest soil.</title>
        <authorList>
            <person name="Golinska P."/>
        </authorList>
    </citation>
    <scope>NUCLEOTIDE SEQUENCE [LARGE SCALE GENOMIC DNA]</scope>
    <source>
        <strain evidence="6 7">NL8</strain>
    </source>
</reference>
<dbReference type="InterPro" id="IPR039650">
    <property type="entry name" value="HdrA-like"/>
</dbReference>
<dbReference type="EMBL" id="JAAFYZ010000023">
    <property type="protein sequence ID" value="MBS2547132.1"/>
    <property type="molecule type" value="Genomic_DNA"/>
</dbReference>
<dbReference type="SUPFAM" id="SSF51905">
    <property type="entry name" value="FAD/NAD(P)-binding domain"/>
    <property type="match status" value="1"/>
</dbReference>
<keyword evidence="1" id="KW-0004">4Fe-4S</keyword>
<dbReference type="Proteomes" id="UP000730482">
    <property type="component" value="Unassembled WGS sequence"/>
</dbReference>
<evidence type="ECO:0000256" key="4">
    <source>
        <dbReference type="ARBA" id="ARBA00023004"/>
    </source>
</evidence>
<dbReference type="Pfam" id="PF12831">
    <property type="entry name" value="FAD_oxidored"/>
    <property type="match status" value="1"/>
</dbReference>